<keyword evidence="2" id="KW-0812">Transmembrane</keyword>
<keyword evidence="2" id="KW-0472">Membrane</keyword>
<keyword evidence="4" id="KW-1185">Reference proteome</keyword>
<dbReference type="EMBL" id="JBHZOL010000088">
    <property type="protein sequence ID" value="MFE4107580.1"/>
    <property type="molecule type" value="Genomic_DNA"/>
</dbReference>
<reference evidence="3 4" key="1">
    <citation type="submission" date="2024-10" db="EMBL/GenBank/DDBJ databases">
        <authorList>
            <person name="Ratan Roy A."/>
            <person name="Morales Sandoval P.H."/>
            <person name="De Los Santos Villalobos S."/>
            <person name="Chakraborty S."/>
            <person name="Mukherjee J."/>
        </authorList>
    </citation>
    <scope>NUCLEOTIDE SEQUENCE [LARGE SCALE GENOMIC DNA]</scope>
    <source>
        <strain evidence="3 4">S1</strain>
    </source>
</reference>
<comment type="caution">
    <text evidence="3">The sequence shown here is derived from an EMBL/GenBank/DDBJ whole genome shotgun (WGS) entry which is preliminary data.</text>
</comment>
<proteinExistence type="predicted"/>
<gene>
    <name evidence="3" type="ORF">ACFVKH_14905</name>
</gene>
<evidence type="ECO:0000313" key="3">
    <source>
        <dbReference type="EMBL" id="MFE4107580.1"/>
    </source>
</evidence>
<protein>
    <submittedName>
        <fullName evidence="3">Uncharacterized protein</fullName>
    </submittedName>
</protein>
<dbReference type="RefSeq" id="WP_377966432.1">
    <property type="nucleotide sequence ID" value="NZ_JBHZOL010000088.1"/>
</dbReference>
<feature type="region of interest" description="Disordered" evidence="1">
    <location>
        <begin position="1"/>
        <end position="30"/>
    </location>
</feature>
<accession>A0ABW6IJ04</accession>
<feature type="transmembrane region" description="Helical" evidence="2">
    <location>
        <begin position="41"/>
        <end position="61"/>
    </location>
</feature>
<name>A0ABW6IJ04_9CYAN</name>
<organism evidence="3 4">
    <name type="scientific">Almyronema epifaneia S1</name>
    <dbReference type="NCBI Taxonomy" id="2991925"/>
    <lineage>
        <taxon>Bacteria</taxon>
        <taxon>Bacillati</taxon>
        <taxon>Cyanobacteriota</taxon>
        <taxon>Cyanophyceae</taxon>
        <taxon>Nodosilineales</taxon>
        <taxon>Nodosilineaceae</taxon>
        <taxon>Almyronema</taxon>
        <taxon>Almyronema epifaneia</taxon>
    </lineage>
</organism>
<sequence length="316" mass="34699">MTQPPAQTSVSNHSPQPPTETSDRAAKANTDQSAAKDIWDIVGIVGGFLPTLLLGIIPFIITDRITTSLETGRFTQSLIQDLASNQPDTKLRQDVALVALDRSVGCGKDDTVDTNERCILVAEIAEQIYLNSLGSEVPEEQKLKSLSFKILERRHGQRANQLRQDSRTQAAAEDVAVVQNSPTPAAETPVPTQSAQLLARTQPSVVYLQVIYQTEPNRDLAASLQAAIQTDNVSETPATVSVPEIEFIQGDNSYQDSIRYFNPADRETAFQLKALIENFFASQAELSGAKRFQVLDFTQSTYTAPVGQFEVWVNFN</sequence>
<evidence type="ECO:0000313" key="4">
    <source>
        <dbReference type="Proteomes" id="UP001600165"/>
    </source>
</evidence>
<evidence type="ECO:0000256" key="1">
    <source>
        <dbReference type="SAM" id="MobiDB-lite"/>
    </source>
</evidence>
<evidence type="ECO:0000256" key="2">
    <source>
        <dbReference type="SAM" id="Phobius"/>
    </source>
</evidence>
<keyword evidence="2" id="KW-1133">Transmembrane helix</keyword>
<feature type="compositionally biased region" description="Polar residues" evidence="1">
    <location>
        <begin position="1"/>
        <end position="14"/>
    </location>
</feature>
<dbReference type="Proteomes" id="UP001600165">
    <property type="component" value="Unassembled WGS sequence"/>
</dbReference>